<dbReference type="AlphaFoldDB" id="A0A557PH02"/>
<comment type="subcellular location">
    <subcellularLocation>
        <location evidence="1">Membrane</location>
        <topology evidence="1">Single-pass membrane protein</topology>
    </subcellularLocation>
</comment>
<feature type="coiled-coil region" evidence="6">
    <location>
        <begin position="148"/>
        <end position="175"/>
    </location>
</feature>
<accession>A0A557PH02</accession>
<dbReference type="Pfam" id="PF03743">
    <property type="entry name" value="TrbI"/>
    <property type="match status" value="1"/>
</dbReference>
<gene>
    <name evidence="9" type="ORF">FOF44_00235</name>
</gene>
<evidence type="ECO:0000256" key="5">
    <source>
        <dbReference type="ARBA" id="ARBA00023136"/>
    </source>
</evidence>
<evidence type="ECO:0000313" key="9">
    <source>
        <dbReference type="EMBL" id="TVO39931.1"/>
    </source>
</evidence>
<dbReference type="Proteomes" id="UP000319828">
    <property type="component" value="Unassembled WGS sequence"/>
</dbReference>
<feature type="region of interest" description="Disordered" evidence="7">
    <location>
        <begin position="340"/>
        <end position="363"/>
    </location>
</feature>
<feature type="compositionally biased region" description="Basic and acidic residues" evidence="7">
    <location>
        <begin position="349"/>
        <end position="360"/>
    </location>
</feature>
<protein>
    <recommendedName>
        <fullName evidence="11">Conjugal transfer protein</fullName>
    </recommendedName>
</protein>
<name>A0A557PH02_9VIBR</name>
<evidence type="ECO:0000256" key="1">
    <source>
        <dbReference type="ARBA" id="ARBA00004167"/>
    </source>
</evidence>
<dbReference type="InterPro" id="IPR005498">
    <property type="entry name" value="T4SS_VirB10/TraB/TrbI"/>
</dbReference>
<evidence type="ECO:0000256" key="2">
    <source>
        <dbReference type="ARBA" id="ARBA00010265"/>
    </source>
</evidence>
<sequence>MSEERTPQEKKKLLVYLIGSAGSVALLLFLMMVRDIVTRPDNAQKRASQERTQHTHKKVQSPEDFEAIASKQTPASTNQYYQEGMNDDTPPPTLSEEALAVKKAELKYRLAEIDRSLASTKSHWLKRQSAVKTAAVSSPVTSETQSAIDTLEKQRTETEKRIEQVRRLKAELDKNGGYNASSEQIKKIQSEFSPPPPDITGFTRSNQYNADIEGKIKLPIGTVIPVLTTTKTISDYTGIFKGMVTQDIYDVSYQYVLIPKGAEVIMKSMNISNVNEPIQARMGIVVQWVILPDGNKIDMSKSSGLDREGVGAIKDKVNYHAMSQLLGVAAYALLSSNTSYEGSGSDNDNSYKGDVGEGLRTHQKQKNQPVISWFLKKRLKVVLSNIDMLKAFD</sequence>
<evidence type="ECO:0000256" key="3">
    <source>
        <dbReference type="ARBA" id="ARBA00022692"/>
    </source>
</evidence>
<dbReference type="GO" id="GO:0016020">
    <property type="term" value="C:membrane"/>
    <property type="evidence" value="ECO:0007669"/>
    <property type="project" value="UniProtKB-SubCell"/>
</dbReference>
<dbReference type="Gene3D" id="2.40.128.260">
    <property type="entry name" value="Type IV secretion system, VirB10/TraB/TrbI"/>
    <property type="match status" value="1"/>
</dbReference>
<evidence type="ECO:0000256" key="8">
    <source>
        <dbReference type="SAM" id="Phobius"/>
    </source>
</evidence>
<keyword evidence="3 8" id="KW-0812">Transmembrane</keyword>
<dbReference type="RefSeq" id="WP_144229666.1">
    <property type="nucleotide sequence ID" value="NZ_CANNCB010000028.1"/>
</dbReference>
<keyword evidence="4 8" id="KW-1133">Transmembrane helix</keyword>
<evidence type="ECO:0000256" key="7">
    <source>
        <dbReference type="SAM" id="MobiDB-lite"/>
    </source>
</evidence>
<dbReference type="OrthoDB" id="9766860at2"/>
<evidence type="ECO:0008006" key="11">
    <source>
        <dbReference type="Google" id="ProtNLM"/>
    </source>
</evidence>
<dbReference type="EMBL" id="VMKJ01000001">
    <property type="protein sequence ID" value="TVO39931.1"/>
    <property type="molecule type" value="Genomic_DNA"/>
</dbReference>
<comment type="similarity">
    <text evidence="2">Belongs to the TrbI/VirB10 family.</text>
</comment>
<evidence type="ECO:0000256" key="6">
    <source>
        <dbReference type="SAM" id="Coils"/>
    </source>
</evidence>
<proteinExistence type="inferred from homology"/>
<comment type="caution">
    <text evidence="9">The sequence shown here is derived from an EMBL/GenBank/DDBJ whole genome shotgun (WGS) entry which is preliminary data.</text>
</comment>
<evidence type="ECO:0000256" key="4">
    <source>
        <dbReference type="ARBA" id="ARBA00022989"/>
    </source>
</evidence>
<keyword evidence="6" id="KW-0175">Coiled coil</keyword>
<dbReference type="CDD" id="cd16429">
    <property type="entry name" value="VirB10"/>
    <property type="match status" value="1"/>
</dbReference>
<reference evidence="9 10" key="1">
    <citation type="submission" date="2019-07" db="EMBL/GenBank/DDBJ databases">
        <title>The draft genome sequence of Vibrio algivorus M1486.</title>
        <authorList>
            <person name="Meng X."/>
        </authorList>
    </citation>
    <scope>NUCLEOTIDE SEQUENCE [LARGE SCALE GENOMIC DNA]</scope>
    <source>
        <strain evidence="9 10">M1486</strain>
    </source>
</reference>
<feature type="transmembrane region" description="Helical" evidence="8">
    <location>
        <begin position="12"/>
        <end position="33"/>
    </location>
</feature>
<dbReference type="InterPro" id="IPR042217">
    <property type="entry name" value="T4SS_VirB10/TrbI"/>
</dbReference>
<organism evidence="9 10">
    <name type="scientific">Vibrio algivorus</name>
    <dbReference type="NCBI Taxonomy" id="1667024"/>
    <lineage>
        <taxon>Bacteria</taxon>
        <taxon>Pseudomonadati</taxon>
        <taxon>Pseudomonadota</taxon>
        <taxon>Gammaproteobacteria</taxon>
        <taxon>Vibrionales</taxon>
        <taxon>Vibrionaceae</taxon>
        <taxon>Vibrio</taxon>
    </lineage>
</organism>
<keyword evidence="5 8" id="KW-0472">Membrane</keyword>
<evidence type="ECO:0000313" key="10">
    <source>
        <dbReference type="Proteomes" id="UP000319828"/>
    </source>
</evidence>